<organism evidence="1 2">
    <name type="scientific">Candidatus Blautia merdavium</name>
    <dbReference type="NCBI Taxonomy" id="2838494"/>
    <lineage>
        <taxon>Bacteria</taxon>
        <taxon>Bacillati</taxon>
        <taxon>Bacillota</taxon>
        <taxon>Clostridia</taxon>
        <taxon>Lachnospirales</taxon>
        <taxon>Lachnospiraceae</taxon>
        <taxon>Blautia</taxon>
    </lineage>
</organism>
<reference evidence="1" key="1">
    <citation type="journal article" date="2021" name="PeerJ">
        <title>Extensive microbial diversity within the chicken gut microbiome revealed by metagenomics and culture.</title>
        <authorList>
            <person name="Gilroy R."/>
            <person name="Ravi A."/>
            <person name="Getino M."/>
            <person name="Pursley I."/>
            <person name="Horton D.L."/>
            <person name="Alikhan N.F."/>
            <person name="Baker D."/>
            <person name="Gharbi K."/>
            <person name="Hall N."/>
            <person name="Watson M."/>
            <person name="Adriaenssens E.M."/>
            <person name="Foster-Nyarko E."/>
            <person name="Jarju S."/>
            <person name="Secka A."/>
            <person name="Antonio M."/>
            <person name="Oren A."/>
            <person name="Chaudhuri R.R."/>
            <person name="La Ragione R."/>
            <person name="Hildebrand F."/>
            <person name="Pallen M.J."/>
        </authorList>
    </citation>
    <scope>NUCLEOTIDE SEQUENCE</scope>
    <source>
        <strain evidence="1">ChiBcec2-3848</strain>
    </source>
</reference>
<sequence>MASDRNRIKKVYVAFMTHFDLGFTGAPGEIEDQYRKKHIPDAIRLAKELNQDGRKRFVWTTGAYLIERYLKTAGEKERLELEEAIAGGDISWHGLAFTTHTELMDQELLHFDLEYSDRLDQRFHRQTVAAKMSDVPGHTRAVIGAMNAHGRTYLHIGVNGSSMNPEVPKSFLWKTEKGELVVQYSSEYGETCYIEGMEEALEFVFTGDNKGVPDKESILETLEALERKYPGAQIEAADLNPYAEKVWEYRAHLPVITEEIGDTWIHGTGTDPQKVMKLKRLLGLKDKWRQEGSLEKGSPYYHAFMEQLLLVCEHTWGLDYKKFLFDFKNWRKEDFQRARKEDVVGIDAFLEKNTGLLHAVERWTGTDSLQGSYQQFEAICQQQRMYLDNAIKSLPEPLKKEAEELFEKIRERERQPVCAGTIVFPMEEQQFGSWKVIADTEGKLIYLEKDGKKLMENGCFGRFSYETYTAEDCQREYLSYNYRFKEYSIWSEADFAKPGLETVEDLEHKNYAFTVRRMRRDGNALQILLAGNPRAVREYGCPREAEIIYTFEEDLMRCQLVWRQKDANKMPEALWFDVCLDMENPCRWKMKKMGELVSPLDVVRGGNRRQHCIEALCYQGADAAIEIRNPDSPLVSAGGRRLYGGCRQLPDMNRGFSYCLYNNKWGTNFPMWCEDDGFFVYEVEVQ</sequence>
<dbReference type="CDD" id="cd10791">
    <property type="entry name" value="GH38N_AMII_like_1"/>
    <property type="match status" value="1"/>
</dbReference>
<dbReference type="EMBL" id="DWVZ01000213">
    <property type="protein sequence ID" value="HJC64881.1"/>
    <property type="molecule type" value="Genomic_DNA"/>
</dbReference>
<reference evidence="1" key="2">
    <citation type="submission" date="2021-04" db="EMBL/GenBank/DDBJ databases">
        <authorList>
            <person name="Gilroy R."/>
        </authorList>
    </citation>
    <scope>NUCLEOTIDE SEQUENCE</scope>
    <source>
        <strain evidence="1">ChiBcec2-3848</strain>
    </source>
</reference>
<dbReference type="AlphaFoldDB" id="A0A9D2PSF6"/>
<evidence type="ECO:0000313" key="1">
    <source>
        <dbReference type="EMBL" id="HJC64881.1"/>
    </source>
</evidence>
<gene>
    <name evidence="1" type="ORF">H9753_14905</name>
</gene>
<evidence type="ECO:0000313" key="2">
    <source>
        <dbReference type="Proteomes" id="UP000823886"/>
    </source>
</evidence>
<proteinExistence type="predicted"/>
<dbReference type="Proteomes" id="UP000823886">
    <property type="component" value="Unassembled WGS sequence"/>
</dbReference>
<dbReference type="Pfam" id="PF16477">
    <property type="entry name" value="DUF5054"/>
    <property type="match status" value="1"/>
</dbReference>
<accession>A0A9D2PSF6</accession>
<comment type="caution">
    <text evidence="1">The sequence shown here is derived from an EMBL/GenBank/DDBJ whole genome shotgun (WGS) entry which is preliminary data.</text>
</comment>
<name>A0A9D2PSF6_9FIRM</name>
<dbReference type="InterPro" id="IPR032482">
    <property type="entry name" value="DUF5054"/>
</dbReference>
<protein>
    <submittedName>
        <fullName evidence="1">DUF5054 domain-containing protein</fullName>
    </submittedName>
</protein>